<evidence type="ECO:0000313" key="3">
    <source>
        <dbReference type="Proteomes" id="UP000644727"/>
    </source>
</evidence>
<comment type="caution">
    <text evidence="2">The sequence shown here is derived from an EMBL/GenBank/DDBJ whole genome shotgun (WGS) entry which is preliminary data.</text>
</comment>
<feature type="compositionally biased region" description="Basic and acidic residues" evidence="1">
    <location>
        <begin position="1"/>
        <end position="17"/>
    </location>
</feature>
<organism evidence="2 3">
    <name type="scientific">Brachybacterium epidermidis</name>
    <dbReference type="NCBI Taxonomy" id="2781983"/>
    <lineage>
        <taxon>Bacteria</taxon>
        <taxon>Bacillati</taxon>
        <taxon>Actinomycetota</taxon>
        <taxon>Actinomycetes</taxon>
        <taxon>Micrococcales</taxon>
        <taxon>Dermabacteraceae</taxon>
        <taxon>Brachybacterium</taxon>
    </lineage>
</organism>
<dbReference type="Proteomes" id="UP000644727">
    <property type="component" value="Unassembled WGS sequence"/>
</dbReference>
<dbReference type="InterPro" id="IPR003615">
    <property type="entry name" value="HNH_nuc"/>
</dbReference>
<dbReference type="EMBL" id="JADEYR010000005">
    <property type="protein sequence ID" value="MBE9403930.1"/>
    <property type="molecule type" value="Genomic_DNA"/>
</dbReference>
<reference evidence="2 3" key="1">
    <citation type="submission" date="2020-10" db="EMBL/GenBank/DDBJ databases">
        <title>Draft genome and description of Brachybacterium epidermidis sp nov.</title>
        <authorList>
            <person name="Boxberger M."/>
            <person name="La Scola B."/>
        </authorList>
    </citation>
    <scope>NUCLEOTIDE SEQUENCE [LARGE SCALE GENOMIC DNA]</scope>
    <source>
        <strain evidence="2 3">Marseille-Q2903</strain>
    </source>
</reference>
<proteinExistence type="predicted"/>
<feature type="region of interest" description="Disordered" evidence="1">
    <location>
        <begin position="1"/>
        <end position="46"/>
    </location>
</feature>
<dbReference type="CDD" id="cd00085">
    <property type="entry name" value="HNHc"/>
    <property type="match status" value="1"/>
</dbReference>
<name>A0ABR9W1U3_9MICO</name>
<gene>
    <name evidence="2" type="ORF">IOE58_06930</name>
</gene>
<accession>A0ABR9W1U3</accession>
<protein>
    <submittedName>
        <fullName evidence="2">DUF222 domain-containing protein</fullName>
    </submittedName>
</protein>
<keyword evidence="3" id="KW-1185">Reference proteome</keyword>
<evidence type="ECO:0000313" key="2">
    <source>
        <dbReference type="EMBL" id="MBE9403930.1"/>
    </source>
</evidence>
<feature type="region of interest" description="Disordered" evidence="1">
    <location>
        <begin position="498"/>
        <end position="526"/>
    </location>
</feature>
<sequence>MPVHRWENGRLVEEPRRAPRGRRVRGVPDEPRAPRARVTARQPLTTDSLADRLGIDPDSAQASAAGRLIAQERRRSVEHARLLREIAPMWTEPEPGEPPGEREEAGLLVGIALRTTTDKASSLLRAARTAVDQLPRLLARLESGDLPVEWFDRILRTVRDFTPQQKAQVDARVSEWDLASIPVARFRRELRLLAAWLVREGEGVARPQDLRDVALERSPIDDGTACLRITGPVPEILALARRLDNGARAVQNAQRKALAAGAPIPFDIDGAADESGSPLSLAQLRYAILTRSVLDTGGVEVPAPRFRMQVTVPFLTLLGLSDTPAVLDGLTPIPAEMARRLAAGEPVWHRILTDPVDGRYLPIEATTYRPATGMLEHLRLQHPVCAVPGCTRPTLDASEADHIQEYDHADPENGGATCVENLHLLCFTHHRLKTEGLIDPVRGPDGTTHWELRGSGLRVSICPNRDLLTPVMAQALQESWEAYRTDLQMAAALRSGLLDEPEEDCGPDYTDPHEGTGMRSCAPPPF</sequence>
<evidence type="ECO:0000256" key="1">
    <source>
        <dbReference type="SAM" id="MobiDB-lite"/>
    </source>
</evidence>
<dbReference type="RefSeq" id="WP_193865671.1">
    <property type="nucleotide sequence ID" value="NZ_JADEYR010000005.1"/>
</dbReference>